<comment type="caution">
    <text evidence="8">The sequence shown here is derived from an EMBL/GenBank/DDBJ whole genome shotgun (WGS) entry which is preliminary data.</text>
</comment>
<dbReference type="Gene3D" id="1.25.40.10">
    <property type="entry name" value="Tetratricopeptide repeat domain"/>
    <property type="match status" value="2"/>
</dbReference>
<evidence type="ECO:0000256" key="6">
    <source>
        <dbReference type="SAM" id="Phobius"/>
    </source>
</evidence>
<protein>
    <recommendedName>
        <fullName evidence="7">Histidine kinase domain-containing protein</fullName>
    </recommendedName>
</protein>
<feature type="coiled-coil region" evidence="5">
    <location>
        <begin position="364"/>
        <end position="403"/>
    </location>
</feature>
<gene>
    <name evidence="8" type="ORF">M472_11010</name>
</gene>
<dbReference type="Gene3D" id="3.30.565.10">
    <property type="entry name" value="Histidine kinase-like ATPase, C-terminal domain"/>
    <property type="match status" value="1"/>
</dbReference>
<dbReference type="InterPro" id="IPR003594">
    <property type="entry name" value="HATPase_dom"/>
</dbReference>
<keyword evidence="4" id="KW-0802">TPR repeat</keyword>
<dbReference type="Gene3D" id="1.20.5.1930">
    <property type="match status" value="1"/>
</dbReference>
<dbReference type="PATRIC" id="fig|1346330.5.peg.2641"/>
<dbReference type="AlphaFoldDB" id="U2J9F6"/>
<dbReference type="SMART" id="SM00028">
    <property type="entry name" value="TPR"/>
    <property type="match status" value="4"/>
</dbReference>
<dbReference type="Pfam" id="PF02518">
    <property type="entry name" value="HATPase_c"/>
    <property type="match status" value="1"/>
</dbReference>
<dbReference type="SUPFAM" id="SSF55874">
    <property type="entry name" value="ATPase domain of HSP90 chaperone/DNA topoisomerase II/histidine kinase"/>
    <property type="match status" value="1"/>
</dbReference>
<dbReference type="SUPFAM" id="SSF48452">
    <property type="entry name" value="TPR-like"/>
    <property type="match status" value="1"/>
</dbReference>
<dbReference type="Proteomes" id="UP000016584">
    <property type="component" value="Unassembled WGS sequence"/>
</dbReference>
<proteinExistence type="predicted"/>
<dbReference type="InterPro" id="IPR005467">
    <property type="entry name" value="His_kinase_dom"/>
</dbReference>
<organism evidence="8 9">
    <name type="scientific">Sphingobacterium paucimobilis HER1398</name>
    <dbReference type="NCBI Taxonomy" id="1346330"/>
    <lineage>
        <taxon>Bacteria</taxon>
        <taxon>Pseudomonadati</taxon>
        <taxon>Bacteroidota</taxon>
        <taxon>Sphingobacteriia</taxon>
        <taxon>Sphingobacteriales</taxon>
        <taxon>Sphingobacteriaceae</taxon>
        <taxon>Sphingobacterium</taxon>
    </lineage>
</organism>
<dbReference type="EMBL" id="ATDL01000015">
    <property type="protein sequence ID" value="ERJ59303.1"/>
    <property type="molecule type" value="Genomic_DNA"/>
</dbReference>
<feature type="domain" description="Histidine kinase" evidence="7">
    <location>
        <begin position="472"/>
        <end position="653"/>
    </location>
</feature>
<keyword evidence="3" id="KW-0902">Two-component regulatory system</keyword>
<evidence type="ECO:0000313" key="9">
    <source>
        <dbReference type="Proteomes" id="UP000016584"/>
    </source>
</evidence>
<keyword evidence="6" id="KW-0812">Transmembrane</keyword>
<dbReference type="PROSITE" id="PS50005">
    <property type="entry name" value="TPR"/>
    <property type="match status" value="1"/>
</dbReference>
<dbReference type="eggNOG" id="COG0457">
    <property type="taxonomic scope" value="Bacteria"/>
</dbReference>
<evidence type="ECO:0000313" key="8">
    <source>
        <dbReference type="EMBL" id="ERJ59303.1"/>
    </source>
</evidence>
<dbReference type="Pfam" id="PF07730">
    <property type="entry name" value="HisKA_3"/>
    <property type="match status" value="1"/>
</dbReference>
<evidence type="ECO:0000256" key="2">
    <source>
        <dbReference type="ARBA" id="ARBA00022777"/>
    </source>
</evidence>
<dbReference type="eggNOG" id="COG4585">
    <property type="taxonomic scope" value="Bacteria"/>
</dbReference>
<evidence type="ECO:0000256" key="4">
    <source>
        <dbReference type="PROSITE-ProRule" id="PRU00339"/>
    </source>
</evidence>
<keyword evidence="5" id="KW-0175">Coiled coil</keyword>
<keyword evidence="2" id="KW-0418">Kinase</keyword>
<dbReference type="PROSITE" id="PS50109">
    <property type="entry name" value="HIS_KIN"/>
    <property type="match status" value="1"/>
</dbReference>
<sequence>MYRNSLIIIVTLFLGNMLQAQQLVPLDEVAYVKQINRTIENTKSDSVRLYNTLLLSEYWAQTDSLKSKQALDKILSSSQKNTLAKGILEYYQGVFYANQGSKSQAKTYYEQAIKALENDSHNIVFLIKSWYNYAYIQVEDKGYDYMVKTLTEYCIPLSEKSNNTELLAYNYTQLGLTFMSVGQFDKAEEYHKKALEQLDKIKNKNSVHLITYFNLVSNYCYKPDSKTAKIYLDQAKELLNPFPESQHYPNYYYQEAMYSTTIQDFDNALASLSKGAKLAKESNQTKLLHLLYFRMYNVYLMQKDYRKAKAQLEHILAEKVLAKEAVNRRITYTQLAVVNDVLGEHKEAYQWMKKASLLGDSLQQNKLLENMNELEILHQTADKQQKINDLEKEKKANELLSKNKNLRITILVIALILSLVIAFLIFINYKKQQKLNKQISLSHEQDLLHIENQRKYEATQAILQGEEQERQRIAQDLHDSMGGMLANIRMTISSNDSFNKENVIEKLDKSIVEMRRISRNLMPETLKNLGLEIALKELCEAMTQKQFAIQFEAFNLSENTPFKTQMALYRIAQESISNITKYAQATNVIVQISQNNNVLNLTIEDDGIGFDKSEIVYGLGLKNIQNRVKLINGTVEITSNKGEGTTINVECYV</sequence>
<dbReference type="GO" id="GO:0016020">
    <property type="term" value="C:membrane"/>
    <property type="evidence" value="ECO:0007669"/>
    <property type="project" value="InterPro"/>
</dbReference>
<dbReference type="OrthoDB" id="9778366at2"/>
<dbReference type="InterPro" id="IPR050482">
    <property type="entry name" value="Sensor_HK_TwoCompSys"/>
</dbReference>
<dbReference type="GO" id="GO:0000155">
    <property type="term" value="F:phosphorelay sensor kinase activity"/>
    <property type="evidence" value="ECO:0007669"/>
    <property type="project" value="InterPro"/>
</dbReference>
<dbReference type="InterPro" id="IPR011712">
    <property type="entry name" value="Sig_transdc_His_kin_sub3_dim/P"/>
</dbReference>
<keyword evidence="1" id="KW-0808">Transferase</keyword>
<feature type="transmembrane region" description="Helical" evidence="6">
    <location>
        <begin position="408"/>
        <end position="429"/>
    </location>
</feature>
<evidence type="ECO:0000256" key="5">
    <source>
        <dbReference type="SAM" id="Coils"/>
    </source>
</evidence>
<evidence type="ECO:0000256" key="1">
    <source>
        <dbReference type="ARBA" id="ARBA00022679"/>
    </source>
</evidence>
<keyword evidence="6" id="KW-0472">Membrane</keyword>
<dbReference type="InterPro" id="IPR019734">
    <property type="entry name" value="TPR_rpt"/>
</dbReference>
<name>U2J9F6_9SPHI</name>
<dbReference type="PANTHER" id="PTHR24421">
    <property type="entry name" value="NITRATE/NITRITE SENSOR PROTEIN NARX-RELATED"/>
    <property type="match status" value="1"/>
</dbReference>
<evidence type="ECO:0000256" key="3">
    <source>
        <dbReference type="ARBA" id="ARBA00023012"/>
    </source>
</evidence>
<feature type="repeat" description="TPR" evidence="4">
    <location>
        <begin position="168"/>
        <end position="201"/>
    </location>
</feature>
<dbReference type="CDD" id="cd16917">
    <property type="entry name" value="HATPase_UhpB-NarQ-NarX-like"/>
    <property type="match status" value="1"/>
</dbReference>
<evidence type="ECO:0000259" key="7">
    <source>
        <dbReference type="PROSITE" id="PS50109"/>
    </source>
</evidence>
<reference evidence="8 9" key="1">
    <citation type="journal article" date="2013" name="Genome Announc.">
        <title>The Draft Genome Sequence of Sphingomonas paucimobilis Strain HER1398 (Proteobacteria), Host to the Giant PAU Phage, Indicates That It Is a Member of the Genus Sphingobacterium (Bacteroidetes).</title>
        <authorList>
            <person name="White R.A.III."/>
            <person name="Suttle C.A."/>
        </authorList>
    </citation>
    <scope>NUCLEOTIDE SEQUENCE [LARGE SCALE GENOMIC DNA]</scope>
    <source>
        <strain evidence="8 9">HER1398</strain>
    </source>
</reference>
<dbReference type="InterPro" id="IPR036890">
    <property type="entry name" value="HATPase_C_sf"/>
</dbReference>
<dbReference type="STRING" id="1346330.M472_11010"/>
<dbReference type="InterPro" id="IPR011990">
    <property type="entry name" value="TPR-like_helical_dom_sf"/>
</dbReference>
<keyword evidence="6" id="KW-1133">Transmembrane helix</keyword>
<accession>U2J9F6</accession>
<keyword evidence="9" id="KW-1185">Reference proteome</keyword>
<dbReference type="GO" id="GO:0046983">
    <property type="term" value="F:protein dimerization activity"/>
    <property type="evidence" value="ECO:0007669"/>
    <property type="project" value="InterPro"/>
</dbReference>